<dbReference type="CDD" id="cd00086">
    <property type="entry name" value="homeodomain"/>
    <property type="match status" value="1"/>
</dbReference>
<evidence type="ECO:0000256" key="6">
    <source>
        <dbReference type="RuleBase" id="RU000682"/>
    </source>
</evidence>
<name>A0A8T0GKW1_CERPU</name>
<dbReference type="GO" id="GO:0000981">
    <property type="term" value="F:DNA-binding transcription factor activity, RNA polymerase II-specific"/>
    <property type="evidence" value="ECO:0007669"/>
    <property type="project" value="TreeGrafter"/>
</dbReference>
<evidence type="ECO:0000256" key="1">
    <source>
        <dbReference type="ARBA" id="ARBA00004123"/>
    </source>
</evidence>
<feature type="region of interest" description="Disordered" evidence="7">
    <location>
        <begin position="78"/>
        <end position="114"/>
    </location>
</feature>
<dbReference type="GO" id="GO:0003677">
    <property type="term" value="F:DNA binding"/>
    <property type="evidence" value="ECO:0007669"/>
    <property type="project" value="UniProtKB-UniRule"/>
</dbReference>
<dbReference type="Proteomes" id="UP000822688">
    <property type="component" value="Chromosome 11"/>
</dbReference>
<feature type="chain" id="PRO_5035826312" description="Homeobox domain-containing protein" evidence="8">
    <location>
        <begin position="20"/>
        <end position="412"/>
    </location>
</feature>
<gene>
    <name evidence="10" type="ORF">KC19_11G150600</name>
</gene>
<dbReference type="PANTHER" id="PTHR15467">
    <property type="entry name" value="ZINC-FINGERS AND HOMEOBOXES RELATED"/>
    <property type="match status" value="1"/>
</dbReference>
<keyword evidence="8" id="KW-0732">Signal</keyword>
<dbReference type="Gene3D" id="1.10.10.60">
    <property type="entry name" value="Homeodomain-like"/>
    <property type="match status" value="1"/>
</dbReference>
<feature type="compositionally biased region" description="Basic residues" evidence="7">
    <location>
        <begin position="91"/>
        <end position="105"/>
    </location>
</feature>
<evidence type="ECO:0000256" key="7">
    <source>
        <dbReference type="SAM" id="MobiDB-lite"/>
    </source>
</evidence>
<sequence>MFCAHSGVLGLAICSPAMAARMLAMTAATARFPAASFAQNVENSSCFRASKGVIQFGVSRWGVSALRVKGARRDVVVYAGKRSSGPPGNGKRPRSGMQARRKQKNRVVEDDDDDAAAEKALEALFKQLEMDLSSEDGDGDDDVEFTDEELEQMTRELEAAFSGMDLEGLDLEGLEGEEEEEAEEGGAGLVDMVMTDGVASVADKGSIQVSRKQVYEEEEDEDEDEEEYEEDDDVEVEERMVPLEKWQIRRLVAAAEKGRRNVNVKSLAAELGMDRSDVLSFLKDPPPELMLMTAQWDLEDEAAAAIPEIDFKVNVVDKAPMTGTPRRQPMSPPTPSGGPQAPRSWHGNKRLKKEHIATFERVYRQSTRPSNAMIENLVNLTHVPRKKVLQWFDDRRAQGQPKSQSFDEAPEN</sequence>
<protein>
    <recommendedName>
        <fullName evidence="9">Homeobox domain-containing protein</fullName>
    </recommendedName>
</protein>
<keyword evidence="4 5" id="KW-0539">Nucleus</keyword>
<dbReference type="InterPro" id="IPR001356">
    <property type="entry name" value="HD"/>
</dbReference>
<proteinExistence type="predicted"/>
<dbReference type="PANTHER" id="PTHR15467:SF9">
    <property type="entry name" value="HOMEOBOX DOMAIN-CONTAINING PROTEIN"/>
    <property type="match status" value="1"/>
</dbReference>
<dbReference type="SUPFAM" id="SSF46689">
    <property type="entry name" value="Homeodomain-like"/>
    <property type="match status" value="1"/>
</dbReference>
<feature type="region of interest" description="Disordered" evidence="7">
    <location>
        <begin position="319"/>
        <end position="350"/>
    </location>
</feature>
<evidence type="ECO:0000313" key="11">
    <source>
        <dbReference type="Proteomes" id="UP000822688"/>
    </source>
</evidence>
<comment type="subcellular location">
    <subcellularLocation>
        <location evidence="1 5 6">Nucleus</location>
    </subcellularLocation>
</comment>
<reference evidence="10 11" key="1">
    <citation type="submission" date="2020-06" db="EMBL/GenBank/DDBJ databases">
        <title>WGS assembly of Ceratodon purpureus strain R40.</title>
        <authorList>
            <person name="Carey S.B."/>
            <person name="Jenkins J."/>
            <person name="Shu S."/>
            <person name="Lovell J.T."/>
            <person name="Sreedasyam A."/>
            <person name="Maumus F."/>
            <person name="Tiley G.P."/>
            <person name="Fernandez-Pozo N."/>
            <person name="Barry K."/>
            <person name="Chen C."/>
            <person name="Wang M."/>
            <person name="Lipzen A."/>
            <person name="Daum C."/>
            <person name="Saski C.A."/>
            <person name="Payton A.C."/>
            <person name="Mcbreen J.C."/>
            <person name="Conrad R.E."/>
            <person name="Kollar L.M."/>
            <person name="Olsson S."/>
            <person name="Huttunen S."/>
            <person name="Landis J.B."/>
            <person name="Wickett N.J."/>
            <person name="Johnson M.G."/>
            <person name="Rensing S.A."/>
            <person name="Grimwood J."/>
            <person name="Schmutz J."/>
            <person name="Mcdaniel S.F."/>
        </authorList>
    </citation>
    <scope>NUCLEOTIDE SEQUENCE [LARGE SCALE GENOMIC DNA]</scope>
    <source>
        <strain evidence="10 11">R40</strain>
    </source>
</reference>
<organism evidence="10 11">
    <name type="scientific">Ceratodon purpureus</name>
    <name type="common">Fire moss</name>
    <name type="synonym">Dicranum purpureum</name>
    <dbReference type="NCBI Taxonomy" id="3225"/>
    <lineage>
        <taxon>Eukaryota</taxon>
        <taxon>Viridiplantae</taxon>
        <taxon>Streptophyta</taxon>
        <taxon>Embryophyta</taxon>
        <taxon>Bryophyta</taxon>
        <taxon>Bryophytina</taxon>
        <taxon>Bryopsida</taxon>
        <taxon>Dicranidae</taxon>
        <taxon>Pseudoditrichales</taxon>
        <taxon>Ditrichaceae</taxon>
        <taxon>Ceratodon</taxon>
    </lineage>
</organism>
<dbReference type="GO" id="GO:0005634">
    <property type="term" value="C:nucleus"/>
    <property type="evidence" value="ECO:0007669"/>
    <property type="project" value="UniProtKB-SubCell"/>
</dbReference>
<evidence type="ECO:0000313" key="10">
    <source>
        <dbReference type="EMBL" id="KAG0557702.1"/>
    </source>
</evidence>
<comment type="caution">
    <text evidence="10">The sequence shown here is derived from an EMBL/GenBank/DDBJ whole genome shotgun (WGS) entry which is preliminary data.</text>
</comment>
<evidence type="ECO:0000256" key="2">
    <source>
        <dbReference type="ARBA" id="ARBA00023125"/>
    </source>
</evidence>
<dbReference type="EMBL" id="CM026432">
    <property type="protein sequence ID" value="KAG0557702.1"/>
    <property type="molecule type" value="Genomic_DNA"/>
</dbReference>
<evidence type="ECO:0000256" key="3">
    <source>
        <dbReference type="ARBA" id="ARBA00023155"/>
    </source>
</evidence>
<feature type="signal peptide" evidence="8">
    <location>
        <begin position="1"/>
        <end position="19"/>
    </location>
</feature>
<evidence type="ECO:0000256" key="8">
    <source>
        <dbReference type="SAM" id="SignalP"/>
    </source>
</evidence>
<feature type="region of interest" description="Disordered" evidence="7">
    <location>
        <begin position="392"/>
        <end position="412"/>
    </location>
</feature>
<keyword evidence="3 5" id="KW-0371">Homeobox</keyword>
<dbReference type="AlphaFoldDB" id="A0A8T0GKW1"/>
<evidence type="ECO:0000256" key="5">
    <source>
        <dbReference type="PROSITE-ProRule" id="PRU00108"/>
    </source>
</evidence>
<evidence type="ECO:0000256" key="4">
    <source>
        <dbReference type="ARBA" id="ARBA00023242"/>
    </source>
</evidence>
<evidence type="ECO:0000259" key="9">
    <source>
        <dbReference type="PROSITE" id="PS50071"/>
    </source>
</evidence>
<dbReference type="InterPro" id="IPR009057">
    <property type="entry name" value="Homeodomain-like_sf"/>
</dbReference>
<feature type="region of interest" description="Disordered" evidence="7">
    <location>
        <begin position="208"/>
        <end position="238"/>
    </location>
</feature>
<feature type="compositionally biased region" description="Acidic residues" evidence="7">
    <location>
        <begin position="216"/>
        <end position="236"/>
    </location>
</feature>
<dbReference type="PROSITE" id="PS50071">
    <property type="entry name" value="HOMEOBOX_2"/>
    <property type="match status" value="1"/>
</dbReference>
<dbReference type="Pfam" id="PF00046">
    <property type="entry name" value="Homeodomain"/>
    <property type="match status" value="1"/>
</dbReference>
<feature type="DNA-binding region" description="Homeobox" evidence="5">
    <location>
        <begin position="344"/>
        <end position="403"/>
    </location>
</feature>
<feature type="domain" description="Homeobox" evidence="9">
    <location>
        <begin position="342"/>
        <end position="402"/>
    </location>
</feature>
<accession>A0A8T0GKW1</accession>
<keyword evidence="11" id="KW-1185">Reference proteome</keyword>
<keyword evidence="2 5" id="KW-0238">DNA-binding</keyword>